<proteinExistence type="predicted"/>
<dbReference type="Pfam" id="PF12624">
    <property type="entry name" value="VPS13_N"/>
    <property type="match status" value="1"/>
</dbReference>
<keyword evidence="1" id="KW-0813">Transport</keyword>
<reference evidence="4 5" key="1">
    <citation type="submission" date="2024-08" db="EMBL/GenBank/DDBJ databases">
        <authorList>
            <person name="Cucini C."/>
            <person name="Frati F."/>
        </authorList>
    </citation>
    <scope>NUCLEOTIDE SEQUENCE [LARGE SCALE GENOMIC DNA]</scope>
</reference>
<dbReference type="EMBL" id="CAXLJM020000006">
    <property type="protein sequence ID" value="CAL8071831.1"/>
    <property type="molecule type" value="Genomic_DNA"/>
</dbReference>
<evidence type="ECO:0000259" key="3">
    <source>
        <dbReference type="Pfam" id="PF12624"/>
    </source>
</evidence>
<accession>A0ABP1PQ90</accession>
<evidence type="ECO:0000313" key="5">
    <source>
        <dbReference type="Proteomes" id="UP001642540"/>
    </source>
</evidence>
<evidence type="ECO:0000256" key="2">
    <source>
        <dbReference type="SAM" id="MobiDB-lite"/>
    </source>
</evidence>
<evidence type="ECO:0000256" key="1">
    <source>
        <dbReference type="ARBA" id="ARBA00022448"/>
    </source>
</evidence>
<feature type="compositionally biased region" description="Polar residues" evidence="2">
    <location>
        <begin position="2092"/>
        <end position="2102"/>
    </location>
</feature>
<feature type="compositionally biased region" description="Polar residues" evidence="2">
    <location>
        <begin position="373"/>
        <end position="388"/>
    </location>
</feature>
<dbReference type="InterPro" id="IPR039782">
    <property type="entry name" value="VPS13B"/>
</dbReference>
<protein>
    <recommendedName>
        <fullName evidence="3">Chorein N-terminal domain-containing protein</fullName>
    </recommendedName>
</protein>
<name>A0ABP1PQ90_9HEXA</name>
<sequence>MDIFRIEKYLEPLINQYFSKYFKNWSAEAFQISIWEGGAVFSNLDLNLEVLDQELQLPLTFASGHVQALKIKVPWRNIASEPIVLNVKSMELVLNCLDPSTEKGKKKATDKGKTADASKPVAQGAGYINSLLTKILCNVQVYFENIVIKYQESDISFSINVGEASLTPTDEKWERTYIREIVYSPDFVYRKKLSFSDVNICLDRCNSEGVVTNFQEPMMYRCDFDVRIIQKFAAPACKVPYFYRMDLFLGHLQFCVTTEQIPMLVRLYHLFTWLMQAGSTIDTSSGKGSNKKNIKSEANGEGTVTNNESSSEEEREPVPGMEATSESWTSWATNWLYQLPEAVFGEFTDTEIQEQFESSEDDKTSEQTELDSTEPQASSSNKTSQAGPASSRPDVAPQPPEVKVTDGEGIPESTVATTHFGIYIKTLIVILREVNRPCDRAALRRNDPKILDNKFLKCSIQGIICDFILRGNENSHAFGVCSIMVHGLGFCPCGVQDCTSSEGGGSSQGGECYFDAGEENKNFAASSLFWEGTEEEPVTEWCYDVNHESCLNTLSEDELLKKTPAFFVKYVVIMNESTVIPATSDTPRNLLNAEITDILYHCVSAPSKALVCSGVLHRLKTISKAINNYNYQPYYGSQIPLPDSQFGVSPNTHPVPVTTYRLVIRQPILEIFSADHPRDYSPVKRAEYFRKTGGIVNVASPPRFNPERARMLISCDVLELTARDPDAHLERLRRRMVGLYSFEDARNRMKRCDAVTNEELRRARDSRYTKVGIISFVVKEALVVIASKPVGIEIGLKSANLRLEMLNSHFFTPVDILQQVKGGCIFDTLTCSTKLEEQSQMLCLPFSPNIQVCFEWDPRLRSPYILVHVYFHALSLYVGPETIISFSHLSEKLLVYLQEFLPTPMHQSQNVSVEPDVVQRINFTHAFKLTSRQSWVLQSASNEPEAPLDVLICHVTRSLEWVFPQRRMLRALTINLRDSDIFDDVYHFQVDYFEECTKTYIPYYRSSASSDDGHNMNFTRDSQYFVSSRKWRFKFLNDAALIYVGPPPIECLARGLFLETSIVPEINISMQLPHAVMYLVNQTSNAGKGSDLSNHFYPQIDGVDSPDHLVAEVDSRCNIFCFASIEGVSRLSVNSYVTINVLDFESLFMVEVMEHMYLGAVVTLAENLKLGPPSLQLVTSEVNLKLGASVMHTLTYSAAMWNQIINAFDVKQCKMVPSEDRPKIILNRVLVCNELACDISLLFQHDRSLTPKLVPGNVCTAWVCPGRPLNQLHKYYFSLDVHAFSEFMIDVNTDGLRSLTSGNITLFANVFNVSASQKMIRISSPLIMANGLDQGIAIDVYSSLQCMEHTQTICVSSKEAVSASIFNMQGFDMFGIRRADTDPKNSMLISFPSLMKDSPAKQMITVEYLLSHKDSVVPCTNPNKHIQNWVNVWVTLVKETIDGSPRYLIAVTPMYCIRSWLCNDTLVHLLSEKERRDNMLYVAKGKGETMEIELKGSVAEAGTGSEKRYLMFQSNADAPPSATKVSLSYAPPRVRTTFPPIDTLIFDITANTTEGVLEEDSKYRWPFVTEDFEKMDWNTEINPETEILVSFSPWIEGLPTAVADIRPWGMFINLSGVELLFAQLTTANEWEQFYVPYKCVFSPKRIAIPNGKFRLGLMLNDFLVKSQPLEFSEQPERLSVIKVNSNWKVPIDCFSRLDLFSGSQMACLTIETKVQQGMLVVIVRPTYSIQNRTSVELYAEGVTLSSCVTQRRESWTDSRLSSYSVLDANREEGAGLDTAIPILHFVTDGHDYSRSSKYFKYLALSCGGPWWFVQLVDCNDVTREQPGIPGTKVAVTLPKVDCKILSRPLRHQLRHLSIASEAVVVGSYTQNGQVWISVSQDNAPQVFIHNKSKLPLFCVEKSPKEDTPHISTTCFEQFLMVPPETSCHFSFQSAYNTFPQLNRHEKLLPDMLMAIVSQDLVDLVTSNEINGLTSAADGPRRLLASSKNSKSPSGNLLFPEFEIDWQTVQSVQKHANQFVTFPNKSFKLSVECVGYTYHVFIEKTKLKQVSAISIRSGLIDKKDPTWRLNLLSEVAEKISLQTDDDLFAGEKPSTSRAQQPQVESDEEDSDEGPPTPPLLMISKRNKRKRAWSIKIYIPELYISVKDNFARSSGYDREFLGVSFEGLYLVQFPIMEDTVIRPAECPMKESWVYCLRICNVQIDTPQIRGLPSEFPVLFQNKVQSDVTPRRLVPTLAFNIDMFYQKPPIQTINTLDCSITLTRVSDDEVNLETVWISLRPCSVFIEDGLLSYIVPSLQRIGNVILEGFAQVEELKMVAAPGGVETEIAMEIDALSHANSTDDQSSGVVSSFYSDKEMPLTKGRTKKTRSVGEGSSLFSRNVSFAPTVASSSSGLHSSGSSIVSSTMSNLRLASVSPSPPSPMVPLEPHGSSVKWPFDNLGNLSKDVKKEEGTSEIMTTKRVKVPKELLRLFTQLSRPVRLRAFNIQPTEVELTLSTNNVVYVALDRSVVVLKSFDAYNSVTTQFHMGLELTLHYTMGTIFTIGNPVRVLGSLELLGSPGTLARTVGTGLRDLVVYPYEGLLTGPLGFVSGLGFGVSSFVKGVTSGSLQSLTNWATSMSRNIDRLTLDQEEKMILESARMARVQGFRDGLVQGISGFGIRLLGAIGGLSHHTIQNVVDGRSTTSGLLGGVGRGVFGVIVRPVGGFAELISMTGQGILLATGWKPNPKAKRGKKNNPKPEPINADDDGEEGGVRDE</sequence>
<gene>
    <name evidence="4" type="ORF">ODALV1_LOCUS1909</name>
</gene>
<feature type="domain" description="Chorein N-terminal" evidence="3">
    <location>
        <begin position="7"/>
        <end position="206"/>
    </location>
</feature>
<feature type="region of interest" description="Disordered" evidence="2">
    <location>
        <begin position="2717"/>
        <end position="2752"/>
    </location>
</feature>
<keyword evidence="5" id="KW-1185">Reference proteome</keyword>
<dbReference type="PANTHER" id="PTHR12517">
    <property type="entry name" value="VACUOLAR PROTEIN SORTING-ASSOCIATED PROTEIN 13B"/>
    <property type="match status" value="1"/>
</dbReference>
<feature type="region of interest" description="Disordered" evidence="2">
    <location>
        <begin position="2087"/>
        <end position="2120"/>
    </location>
</feature>
<feature type="compositionally biased region" description="Basic residues" evidence="2">
    <location>
        <begin position="2723"/>
        <end position="2732"/>
    </location>
</feature>
<evidence type="ECO:0000313" key="4">
    <source>
        <dbReference type="EMBL" id="CAL8071831.1"/>
    </source>
</evidence>
<feature type="region of interest" description="Disordered" evidence="2">
    <location>
        <begin position="282"/>
        <end position="324"/>
    </location>
</feature>
<dbReference type="PANTHER" id="PTHR12517:SF0">
    <property type="entry name" value="INTERMEMBRANE LIPID TRANSFER PROTEIN VPS13B"/>
    <property type="match status" value="1"/>
</dbReference>
<organism evidence="4 5">
    <name type="scientific">Orchesella dallaii</name>
    <dbReference type="NCBI Taxonomy" id="48710"/>
    <lineage>
        <taxon>Eukaryota</taxon>
        <taxon>Metazoa</taxon>
        <taxon>Ecdysozoa</taxon>
        <taxon>Arthropoda</taxon>
        <taxon>Hexapoda</taxon>
        <taxon>Collembola</taxon>
        <taxon>Entomobryomorpha</taxon>
        <taxon>Entomobryoidea</taxon>
        <taxon>Orchesellidae</taxon>
        <taxon>Orchesellinae</taxon>
        <taxon>Orchesella</taxon>
    </lineage>
</organism>
<comment type="caution">
    <text evidence="4">The sequence shown here is derived from an EMBL/GenBank/DDBJ whole genome shotgun (WGS) entry which is preliminary data.</text>
</comment>
<dbReference type="InterPro" id="IPR026854">
    <property type="entry name" value="VPS13_N"/>
</dbReference>
<dbReference type="Proteomes" id="UP001642540">
    <property type="component" value="Unassembled WGS sequence"/>
</dbReference>
<feature type="region of interest" description="Disordered" evidence="2">
    <location>
        <begin position="354"/>
        <end position="410"/>
    </location>
</feature>